<comment type="caution">
    <text evidence="8">The sequence shown here is derived from an EMBL/GenBank/DDBJ whole genome shotgun (WGS) entry which is preliminary data.</text>
</comment>
<evidence type="ECO:0000256" key="1">
    <source>
        <dbReference type="ARBA" id="ARBA00004496"/>
    </source>
</evidence>
<keyword evidence="3" id="KW-0677">Repeat</keyword>
<feature type="repeat" description="TPR" evidence="5">
    <location>
        <begin position="236"/>
        <end position="269"/>
    </location>
</feature>
<dbReference type="PANTHER" id="PTHR22904">
    <property type="entry name" value="TPR REPEAT CONTAINING PROTEIN"/>
    <property type="match status" value="1"/>
</dbReference>
<dbReference type="InterPro" id="IPR011990">
    <property type="entry name" value="TPR-like_helical_dom_sf"/>
</dbReference>
<name>A0ABQ6MK14_9STRA</name>
<feature type="repeat" description="TPR" evidence="5">
    <location>
        <begin position="311"/>
        <end position="344"/>
    </location>
</feature>
<dbReference type="SMART" id="SM00028">
    <property type="entry name" value="TPR"/>
    <property type="match status" value="9"/>
</dbReference>
<sequence>HKAAGNACLKAGDFPGAIASYTSAITADGTQHTYYSNRSAAHMSSRNPLKALEDAEACVGLAPLFAKGYGRKGAALHALGRYNDALAAYDAGLGKVPGDAGLTKGRAECARDKDAPPRAQGGLGEVFGPGLVEKIGADPKTREYLSDPAFMAKIRMLQQNPNNLQACMGDPRIMEVLSMALGGNVQFQNPDGTDASPGRPPAAEKRKEPTPAPEKEEDTSWMSEEELAAHGRKREAVERKKEGNELYKRKEFQKAIDKYEQAIELDPKNMTFLSNKAAVLFTMKEWDACISLCEQAVALGKEQYAPFEDRAKALTRMGKSYQKKGDVAKAIEILKESMLEHQDKATERLLKTWELEKRKSDTLAYQDPAKAEEAKQRGNDLFRKNDYGPAVIEYEEAVKRAPKDAPIRNNLAAALCKLMDFNGAKKHVDMALELDPKYVKAWSRKGDIAILMKENHKALEAYQKGLNIDPENKACQQGVVKVTNLINQGAANMTEEEKKERAAHGMADPEIQSILQDPVVRQVLQDFNDNPQAAQQAMRDPGMSAKINKLIASGVIQTA</sequence>
<evidence type="ECO:0000256" key="4">
    <source>
        <dbReference type="ARBA" id="ARBA00022803"/>
    </source>
</evidence>
<reference evidence="8 9" key="1">
    <citation type="journal article" date="2023" name="Commun. Biol.">
        <title>Genome analysis of Parmales, the sister group of diatoms, reveals the evolutionary specialization of diatoms from phago-mixotrophs to photoautotrophs.</title>
        <authorList>
            <person name="Ban H."/>
            <person name="Sato S."/>
            <person name="Yoshikawa S."/>
            <person name="Yamada K."/>
            <person name="Nakamura Y."/>
            <person name="Ichinomiya M."/>
            <person name="Sato N."/>
            <person name="Blanc-Mathieu R."/>
            <person name="Endo H."/>
            <person name="Kuwata A."/>
            <person name="Ogata H."/>
        </authorList>
    </citation>
    <scope>NUCLEOTIDE SEQUENCE [LARGE SCALE GENOMIC DNA]</scope>
</reference>
<evidence type="ECO:0000256" key="3">
    <source>
        <dbReference type="ARBA" id="ARBA00022737"/>
    </source>
</evidence>
<evidence type="ECO:0000256" key="2">
    <source>
        <dbReference type="ARBA" id="ARBA00022490"/>
    </source>
</evidence>
<dbReference type="InterPro" id="IPR019734">
    <property type="entry name" value="TPR_rpt"/>
</dbReference>
<keyword evidence="2" id="KW-0963">Cytoplasm</keyword>
<evidence type="ECO:0000256" key="5">
    <source>
        <dbReference type="PROSITE-ProRule" id="PRU00339"/>
    </source>
</evidence>
<feature type="domain" description="STI1" evidence="7">
    <location>
        <begin position="128"/>
        <end position="167"/>
    </location>
</feature>
<accession>A0ABQ6MK14</accession>
<dbReference type="Gene3D" id="1.10.260.100">
    <property type="match status" value="2"/>
</dbReference>
<feature type="domain" description="STI1" evidence="7">
    <location>
        <begin position="508"/>
        <end position="547"/>
    </location>
</feature>
<protein>
    <recommendedName>
        <fullName evidence="7">STI1 domain-containing protein</fullName>
    </recommendedName>
</protein>
<evidence type="ECO:0000313" key="8">
    <source>
        <dbReference type="EMBL" id="GMI27349.1"/>
    </source>
</evidence>
<dbReference type="InterPro" id="IPR041243">
    <property type="entry name" value="STI1/HOP_DP"/>
</dbReference>
<comment type="subcellular location">
    <subcellularLocation>
        <location evidence="1">Cytoplasm</location>
    </subcellularLocation>
</comment>
<feature type="repeat" description="TPR" evidence="5">
    <location>
        <begin position="439"/>
        <end position="472"/>
    </location>
</feature>
<feature type="compositionally biased region" description="Acidic residues" evidence="6">
    <location>
        <begin position="215"/>
        <end position="226"/>
    </location>
</feature>
<dbReference type="Pfam" id="PF13414">
    <property type="entry name" value="TPR_11"/>
    <property type="match status" value="1"/>
</dbReference>
<evidence type="ECO:0000313" key="9">
    <source>
        <dbReference type="Proteomes" id="UP001165060"/>
    </source>
</evidence>
<organism evidence="8 9">
    <name type="scientific">Tetraparma gracilis</name>
    <dbReference type="NCBI Taxonomy" id="2962635"/>
    <lineage>
        <taxon>Eukaryota</taxon>
        <taxon>Sar</taxon>
        <taxon>Stramenopiles</taxon>
        <taxon>Ochrophyta</taxon>
        <taxon>Bolidophyceae</taxon>
        <taxon>Parmales</taxon>
        <taxon>Triparmaceae</taxon>
        <taxon>Tetraparma</taxon>
    </lineage>
</organism>
<dbReference type="Gene3D" id="1.25.40.10">
    <property type="entry name" value="Tetratricopeptide repeat domain"/>
    <property type="match status" value="3"/>
</dbReference>
<dbReference type="Pfam" id="PF13181">
    <property type="entry name" value="TPR_8"/>
    <property type="match status" value="2"/>
</dbReference>
<dbReference type="InterPro" id="IPR006636">
    <property type="entry name" value="STI1_HS-bd"/>
</dbReference>
<dbReference type="Pfam" id="PF17830">
    <property type="entry name" value="STI1-HOP_DP"/>
    <property type="match status" value="2"/>
</dbReference>
<dbReference type="SUPFAM" id="SSF48452">
    <property type="entry name" value="TPR-like"/>
    <property type="match status" value="2"/>
</dbReference>
<feature type="non-terminal residue" evidence="8">
    <location>
        <position position="1"/>
    </location>
</feature>
<dbReference type="PANTHER" id="PTHR22904:SF523">
    <property type="entry name" value="STRESS-INDUCED-PHOSPHOPROTEIN 1"/>
    <property type="match status" value="1"/>
</dbReference>
<dbReference type="Proteomes" id="UP001165060">
    <property type="component" value="Unassembled WGS sequence"/>
</dbReference>
<dbReference type="PROSITE" id="PS50005">
    <property type="entry name" value="TPR"/>
    <property type="match status" value="3"/>
</dbReference>
<keyword evidence="4 5" id="KW-0802">TPR repeat</keyword>
<gene>
    <name evidence="8" type="ORF">TeGR_g3253</name>
</gene>
<dbReference type="EMBL" id="BRYB01000304">
    <property type="protein sequence ID" value="GMI27349.1"/>
    <property type="molecule type" value="Genomic_DNA"/>
</dbReference>
<dbReference type="Pfam" id="PF13432">
    <property type="entry name" value="TPR_16"/>
    <property type="match status" value="1"/>
</dbReference>
<feature type="region of interest" description="Disordered" evidence="6">
    <location>
        <begin position="184"/>
        <end position="241"/>
    </location>
</feature>
<evidence type="ECO:0000259" key="7">
    <source>
        <dbReference type="SMART" id="SM00727"/>
    </source>
</evidence>
<dbReference type="SMART" id="SM00727">
    <property type="entry name" value="STI1"/>
    <property type="match status" value="2"/>
</dbReference>
<proteinExistence type="predicted"/>
<keyword evidence="9" id="KW-1185">Reference proteome</keyword>
<evidence type="ECO:0000256" key="6">
    <source>
        <dbReference type="SAM" id="MobiDB-lite"/>
    </source>
</evidence>